<dbReference type="SUPFAM" id="SSF53756">
    <property type="entry name" value="UDP-Glycosyltransferase/glycogen phosphorylase"/>
    <property type="match status" value="1"/>
</dbReference>
<dbReference type="InterPro" id="IPR001296">
    <property type="entry name" value="Glyco_trans_1"/>
</dbReference>
<evidence type="ECO:0000259" key="1">
    <source>
        <dbReference type="Pfam" id="PF00534"/>
    </source>
</evidence>
<dbReference type="PANTHER" id="PTHR45947:SF3">
    <property type="entry name" value="SULFOQUINOVOSYL TRANSFERASE SQD2"/>
    <property type="match status" value="1"/>
</dbReference>
<dbReference type="Proteomes" id="UP000261087">
    <property type="component" value="Unassembled WGS sequence"/>
</dbReference>
<keyword evidence="2" id="KW-0808">Transferase</keyword>
<organism evidence="2 3">
    <name type="scientific">Thomasclavelia spiroformis</name>
    <dbReference type="NCBI Taxonomy" id="29348"/>
    <lineage>
        <taxon>Bacteria</taxon>
        <taxon>Bacillati</taxon>
        <taxon>Bacillota</taxon>
        <taxon>Erysipelotrichia</taxon>
        <taxon>Erysipelotrichales</taxon>
        <taxon>Coprobacillaceae</taxon>
        <taxon>Thomasclavelia</taxon>
    </lineage>
</organism>
<sequence>MKLLFVHDATFKYDDGKYYGTSVNPKTMSRYKYLSNDISVLIRTYPFDQNENREKYTEITDDFHVYGMKNYMSVKGMLFERKKVKEKLKKLIKENDIIFARFSGETGKMAVRLCRKMNKPYVVECVGCYWDSFSNYGWKGKMLAPYMYLSTRHLIKKAPYVVYVTNQFLQKRYPCNGKSIAASNVELRPMTDECLRKRIKKINNKDKDEPTVLGTAAAIDVPYKGQAYVIEAISILNKAGYNFEYQVIGTGDKSRLESIASKFDVLDKVKFLGVLKQDKVFDWMDTLDIYIQPSDQEGLPRALIESMSRACPAIGSTTAGIPELLDKNAIFTRKKVDKLVEVLKYMDNKNNQLKHAQRNYDEAIEYQRDIIYKRRNDFYDMVIEEIGLKED</sequence>
<dbReference type="CDD" id="cd03801">
    <property type="entry name" value="GT4_PimA-like"/>
    <property type="match status" value="1"/>
</dbReference>
<dbReference type="GO" id="GO:0016757">
    <property type="term" value="F:glycosyltransferase activity"/>
    <property type="evidence" value="ECO:0007669"/>
    <property type="project" value="InterPro"/>
</dbReference>
<comment type="caution">
    <text evidence="2">The sequence shown here is derived from an EMBL/GenBank/DDBJ whole genome shotgun (WGS) entry which is preliminary data.</text>
</comment>
<reference evidence="2 3" key="1">
    <citation type="submission" date="2018-08" db="EMBL/GenBank/DDBJ databases">
        <title>A genome reference for cultivated species of the human gut microbiota.</title>
        <authorList>
            <person name="Zou Y."/>
            <person name="Xue W."/>
            <person name="Luo G."/>
        </authorList>
    </citation>
    <scope>NUCLEOTIDE SEQUENCE [LARGE SCALE GENOMIC DNA]</scope>
    <source>
        <strain evidence="2 3">OM02-6</strain>
    </source>
</reference>
<evidence type="ECO:0000313" key="3">
    <source>
        <dbReference type="Proteomes" id="UP000261087"/>
    </source>
</evidence>
<dbReference type="Pfam" id="PF00534">
    <property type="entry name" value="Glycos_transf_1"/>
    <property type="match status" value="1"/>
</dbReference>
<evidence type="ECO:0000313" key="2">
    <source>
        <dbReference type="EMBL" id="RGO09343.1"/>
    </source>
</evidence>
<protein>
    <submittedName>
        <fullName evidence="2">Glycosyltransferase</fullName>
    </submittedName>
</protein>
<dbReference type="Gene3D" id="3.40.50.2000">
    <property type="entry name" value="Glycogen Phosphorylase B"/>
    <property type="match status" value="2"/>
</dbReference>
<dbReference type="AlphaFoldDB" id="A0A3E5FQZ2"/>
<proteinExistence type="predicted"/>
<dbReference type="RefSeq" id="WP_117605016.1">
    <property type="nucleotide sequence ID" value="NZ_CAXVJN010000043.1"/>
</dbReference>
<accession>A0A3E5FQZ2</accession>
<dbReference type="PANTHER" id="PTHR45947">
    <property type="entry name" value="SULFOQUINOVOSYL TRANSFERASE SQD2"/>
    <property type="match status" value="1"/>
</dbReference>
<dbReference type="EMBL" id="QSVF01000015">
    <property type="protein sequence ID" value="RGO09343.1"/>
    <property type="molecule type" value="Genomic_DNA"/>
</dbReference>
<gene>
    <name evidence="2" type="ORF">DXB31_07185</name>
</gene>
<dbReference type="InterPro" id="IPR050194">
    <property type="entry name" value="Glycosyltransferase_grp1"/>
</dbReference>
<name>A0A3E5FQZ2_9FIRM</name>
<feature type="domain" description="Glycosyl transferase family 1" evidence="1">
    <location>
        <begin position="197"/>
        <end position="354"/>
    </location>
</feature>